<name>A0A670ZI02_PSETE</name>
<organism evidence="1 2">
    <name type="scientific">Pseudonaja textilis</name>
    <name type="common">Eastern brown snake</name>
    <dbReference type="NCBI Taxonomy" id="8673"/>
    <lineage>
        <taxon>Eukaryota</taxon>
        <taxon>Metazoa</taxon>
        <taxon>Chordata</taxon>
        <taxon>Craniata</taxon>
        <taxon>Vertebrata</taxon>
        <taxon>Euteleostomi</taxon>
        <taxon>Lepidosauria</taxon>
        <taxon>Squamata</taxon>
        <taxon>Bifurcata</taxon>
        <taxon>Unidentata</taxon>
        <taxon>Episquamata</taxon>
        <taxon>Toxicofera</taxon>
        <taxon>Serpentes</taxon>
        <taxon>Colubroidea</taxon>
        <taxon>Elapidae</taxon>
        <taxon>Hydrophiinae</taxon>
        <taxon>Pseudonaja</taxon>
    </lineage>
</organism>
<sequence length="118" mass="12371">MELLPGGVPPVASVPRLASLGLRRDSVHLHRFLPSFLYRRFLGGLERGVGWGAAWSGVQLRTSCRATQTNGVCVWGGSGRLLAASYLGGSFKKGGHLLFSPVSKAPGGEGLRRSPGSG</sequence>
<keyword evidence="2" id="KW-1185">Reference proteome</keyword>
<dbReference type="Ensembl" id="ENSPTXT00000023129.1">
    <property type="protein sequence ID" value="ENSPTXP00000022446.1"/>
    <property type="gene ID" value="ENSPTXG00000015529.1"/>
</dbReference>
<evidence type="ECO:0000313" key="2">
    <source>
        <dbReference type="Proteomes" id="UP000472273"/>
    </source>
</evidence>
<reference evidence="1" key="1">
    <citation type="submission" date="2025-08" db="UniProtKB">
        <authorList>
            <consortium name="Ensembl"/>
        </authorList>
    </citation>
    <scope>IDENTIFICATION</scope>
</reference>
<dbReference type="Proteomes" id="UP000472273">
    <property type="component" value="Unplaced"/>
</dbReference>
<proteinExistence type="predicted"/>
<evidence type="ECO:0000313" key="1">
    <source>
        <dbReference type="Ensembl" id="ENSPTXP00000022446.1"/>
    </source>
</evidence>
<dbReference type="AlphaFoldDB" id="A0A670ZI02"/>
<accession>A0A670ZI02</accession>
<reference evidence="1" key="2">
    <citation type="submission" date="2025-09" db="UniProtKB">
        <authorList>
            <consortium name="Ensembl"/>
        </authorList>
    </citation>
    <scope>IDENTIFICATION</scope>
</reference>
<protein>
    <submittedName>
        <fullName evidence="1">Uncharacterized protein</fullName>
    </submittedName>
</protein>